<keyword evidence="4 11" id="KW-0812">Transmembrane</keyword>
<dbReference type="Pfam" id="PF13855">
    <property type="entry name" value="LRR_8"/>
    <property type="match status" value="4"/>
</dbReference>
<organism evidence="13 14">
    <name type="scientific">Polyplax serrata</name>
    <name type="common">Common mouse louse</name>
    <dbReference type="NCBI Taxonomy" id="468196"/>
    <lineage>
        <taxon>Eukaryota</taxon>
        <taxon>Metazoa</taxon>
        <taxon>Ecdysozoa</taxon>
        <taxon>Arthropoda</taxon>
        <taxon>Hexapoda</taxon>
        <taxon>Insecta</taxon>
        <taxon>Pterygota</taxon>
        <taxon>Neoptera</taxon>
        <taxon>Paraneoptera</taxon>
        <taxon>Psocodea</taxon>
        <taxon>Troctomorpha</taxon>
        <taxon>Phthiraptera</taxon>
        <taxon>Anoplura</taxon>
        <taxon>Polyplacidae</taxon>
        <taxon>Polyplax</taxon>
    </lineage>
</organism>
<dbReference type="Gene3D" id="3.40.50.10140">
    <property type="entry name" value="Toll/interleukin-1 receptor homology (TIR) domain"/>
    <property type="match status" value="1"/>
</dbReference>
<dbReference type="InterPro" id="IPR000483">
    <property type="entry name" value="Cys-rich_flank_reg_C"/>
</dbReference>
<evidence type="ECO:0000256" key="11">
    <source>
        <dbReference type="SAM" id="Phobius"/>
    </source>
</evidence>
<evidence type="ECO:0000256" key="3">
    <source>
        <dbReference type="ARBA" id="ARBA00022614"/>
    </source>
</evidence>
<evidence type="ECO:0000256" key="6">
    <source>
        <dbReference type="ARBA" id="ARBA00022737"/>
    </source>
</evidence>
<name>A0ABR1AV02_POLSC</name>
<keyword evidence="8 11" id="KW-0472">Membrane</keyword>
<keyword evidence="14" id="KW-1185">Reference proteome</keyword>
<dbReference type="SMART" id="SM00365">
    <property type="entry name" value="LRR_SD22"/>
    <property type="match status" value="7"/>
</dbReference>
<evidence type="ECO:0000256" key="1">
    <source>
        <dbReference type="ARBA" id="ARBA00004479"/>
    </source>
</evidence>
<dbReference type="SMART" id="SM00013">
    <property type="entry name" value="LRRNT"/>
    <property type="match status" value="1"/>
</dbReference>
<evidence type="ECO:0000313" key="13">
    <source>
        <dbReference type="EMBL" id="KAK6627761.1"/>
    </source>
</evidence>
<dbReference type="Pfam" id="PF13676">
    <property type="entry name" value="TIR_2"/>
    <property type="match status" value="1"/>
</dbReference>
<keyword evidence="5" id="KW-0732">Signal</keyword>
<dbReference type="PROSITE" id="PS50104">
    <property type="entry name" value="TIR"/>
    <property type="match status" value="1"/>
</dbReference>
<evidence type="ECO:0000256" key="10">
    <source>
        <dbReference type="ARBA" id="ARBA00023180"/>
    </source>
</evidence>
<dbReference type="Proteomes" id="UP001359485">
    <property type="component" value="Unassembled WGS sequence"/>
</dbReference>
<evidence type="ECO:0000256" key="5">
    <source>
        <dbReference type="ARBA" id="ARBA00022729"/>
    </source>
</evidence>
<dbReference type="Pfam" id="PF00560">
    <property type="entry name" value="LRR_1"/>
    <property type="match status" value="1"/>
</dbReference>
<gene>
    <name evidence="13" type="ORF">RUM44_010240</name>
</gene>
<feature type="transmembrane region" description="Helical" evidence="11">
    <location>
        <begin position="7"/>
        <end position="25"/>
    </location>
</feature>
<dbReference type="InterPro" id="IPR000157">
    <property type="entry name" value="TIR_dom"/>
</dbReference>
<evidence type="ECO:0000313" key="14">
    <source>
        <dbReference type="Proteomes" id="UP001359485"/>
    </source>
</evidence>
<dbReference type="PANTHER" id="PTHR24365:SF541">
    <property type="entry name" value="PROTEIN TOLL-RELATED"/>
    <property type="match status" value="1"/>
</dbReference>
<protein>
    <recommendedName>
        <fullName evidence="12">TIR domain-containing protein</fullName>
    </recommendedName>
</protein>
<dbReference type="SMART" id="SM00255">
    <property type="entry name" value="TIR"/>
    <property type="match status" value="1"/>
</dbReference>
<dbReference type="SMART" id="SM00364">
    <property type="entry name" value="LRR_BAC"/>
    <property type="match status" value="7"/>
</dbReference>
<sequence>MEPHNSGLYISFPFLLVMFLFGSLVCSLECRGKDCRPVFECPGPYNCTCARGIAGDYELLCPGMGQTSVLSASIMPNKYIQIQCTYATHFTDYNLLNGLKIGPVISVNFRLCPLPNLPFSDLTKAIGINSTSALLFQSYRNLSNTLERKHFKDLTNLTRLVLSSNGLTELPEDLLQDLTNLTWLDLRGNKMRVHENFFNSVPKLQTLELGNNNLTHLEPGFFRSLTRLEHLNLWKNRLKNLTREVFQHLKLLKELDVSSNDMEFLSADAFQDLSQLIRLSLSGNNFSQMPKNLFASTPNLEVLRLYDNRQIMSIPDRFLSNLTKLKEVYLMRNNLQNISENTFWDSKAVTNLSLQSNSLKELPQEIFKDQYDLLTLDLSYNQLRHLPDHIFKSLGKLKYLRMGNNRLQNITRNLFYGLIKLEVLDLEYNELSYLDSDALGHLQHLKHARFSHNMLSFLDEDGRPQGGFSYKDTFGNKSPFRHCVHLEYLYLANNSITEIFSDWRIVLVKLRVLDLSLNKIQYLIVQDVQFISDDVSVDLRHNNITVVNLYGVEALAIGQSTGLVNPRHSKRNVRVLLEGNPLKCDCQAYEIIRYFENKLESEVYVFVTLIPGNLTCDSPEELKGIQATQANSRQLTCELDADYNCPKSCECKLRRSDWGLIVNCTNRGLLEIPRELPLVKYTNHTELFLTGNRIQHLPNTTFVGYQNVTHMYLSRNRIQNIDTGFLSPKIQELAVDYNNLTVFGSNLVRLLSQSTSLKSLRLNNNPWSCECSAKGFLELIQLKFKQIPLLSNVTCSNNNRQLSHLSISDLCPASTVLIVSCILIAAFGILVGSLAFFYYRYQREVKVWLYSHHFCLWFVTEQELDKNKLYDAFVSYSHKDEEFVINTLVPELESGDTPFKLCLHYRDWIAGEWIPNQIARSVENSRRTLVVLSPNFLESVWGRMEFRAAHKQALSEGRARVIVVLYGDVGPTDQLDPELKAYISMNTYVKWGDPWFWGKLKYALPHAPSIVKNNLNLMKGRGSRKEKNYVDDKLELIHTLDSPSSPTGGTTPPSEVAITPTETITVSNRNRLRQ</sequence>
<evidence type="ECO:0000256" key="4">
    <source>
        <dbReference type="ARBA" id="ARBA00022692"/>
    </source>
</evidence>
<dbReference type="Pfam" id="PF01462">
    <property type="entry name" value="LRRNT"/>
    <property type="match status" value="1"/>
</dbReference>
<dbReference type="EMBL" id="JAWJWF010000045">
    <property type="protein sequence ID" value="KAK6627761.1"/>
    <property type="molecule type" value="Genomic_DNA"/>
</dbReference>
<dbReference type="PROSITE" id="PS51450">
    <property type="entry name" value="LRR"/>
    <property type="match status" value="3"/>
</dbReference>
<evidence type="ECO:0000256" key="8">
    <source>
        <dbReference type="ARBA" id="ARBA00023136"/>
    </source>
</evidence>
<keyword evidence="10" id="KW-0325">Glycoprotein</keyword>
<dbReference type="InterPro" id="IPR003591">
    <property type="entry name" value="Leu-rich_rpt_typical-subtyp"/>
</dbReference>
<feature type="transmembrane region" description="Helical" evidence="11">
    <location>
        <begin position="816"/>
        <end position="839"/>
    </location>
</feature>
<dbReference type="InterPro" id="IPR000372">
    <property type="entry name" value="LRRNT"/>
</dbReference>
<reference evidence="13 14" key="1">
    <citation type="submission" date="2023-09" db="EMBL/GenBank/DDBJ databases">
        <title>Genomes of two closely related lineages of the louse Polyplax serrata with different host specificities.</title>
        <authorList>
            <person name="Martinu J."/>
            <person name="Tarabai H."/>
            <person name="Stefka J."/>
            <person name="Hypsa V."/>
        </authorList>
    </citation>
    <scope>NUCLEOTIDE SEQUENCE [LARGE SCALE GENOMIC DNA]</scope>
    <source>
        <strain evidence="13">98ZLc_SE</strain>
    </source>
</reference>
<dbReference type="SUPFAM" id="SSF52200">
    <property type="entry name" value="Toll/Interleukin receptor TIR domain"/>
    <property type="match status" value="1"/>
</dbReference>
<evidence type="ECO:0000256" key="9">
    <source>
        <dbReference type="ARBA" id="ARBA00023170"/>
    </source>
</evidence>
<dbReference type="PRINTS" id="PR01537">
    <property type="entry name" value="INTRLKN1R1F"/>
</dbReference>
<keyword evidence="3" id="KW-0433">Leucine-rich repeat</keyword>
<keyword evidence="6" id="KW-0677">Repeat</keyword>
<evidence type="ECO:0000256" key="2">
    <source>
        <dbReference type="ARBA" id="ARBA00009634"/>
    </source>
</evidence>
<dbReference type="SMART" id="SM00082">
    <property type="entry name" value="LRRCT"/>
    <property type="match status" value="2"/>
</dbReference>
<proteinExistence type="inferred from homology"/>
<comment type="subcellular location">
    <subcellularLocation>
        <location evidence="1">Membrane</location>
        <topology evidence="1">Single-pass type I membrane protein</topology>
    </subcellularLocation>
</comment>
<comment type="caution">
    <text evidence="13">The sequence shown here is derived from an EMBL/GenBank/DDBJ whole genome shotgun (WGS) entry which is preliminary data.</text>
</comment>
<dbReference type="PANTHER" id="PTHR24365">
    <property type="entry name" value="TOLL-LIKE RECEPTOR"/>
    <property type="match status" value="1"/>
</dbReference>
<dbReference type="InterPro" id="IPR032675">
    <property type="entry name" value="LRR_dom_sf"/>
</dbReference>
<dbReference type="SMART" id="SM00369">
    <property type="entry name" value="LRR_TYP"/>
    <property type="match status" value="16"/>
</dbReference>
<dbReference type="SUPFAM" id="SSF52058">
    <property type="entry name" value="L domain-like"/>
    <property type="match status" value="2"/>
</dbReference>
<keyword evidence="9" id="KW-0675">Receptor</keyword>
<evidence type="ECO:0000259" key="12">
    <source>
        <dbReference type="PROSITE" id="PS50104"/>
    </source>
</evidence>
<feature type="domain" description="TIR" evidence="12">
    <location>
        <begin position="868"/>
        <end position="1004"/>
    </location>
</feature>
<dbReference type="InterPro" id="IPR001611">
    <property type="entry name" value="Leu-rich_rpt"/>
</dbReference>
<dbReference type="Gene3D" id="3.80.10.10">
    <property type="entry name" value="Ribonuclease Inhibitor"/>
    <property type="match status" value="4"/>
</dbReference>
<comment type="similarity">
    <text evidence="2">Belongs to the Toll-like receptor family.</text>
</comment>
<dbReference type="InterPro" id="IPR035897">
    <property type="entry name" value="Toll_tir_struct_dom_sf"/>
</dbReference>
<keyword evidence="7 11" id="KW-1133">Transmembrane helix</keyword>
<accession>A0ABR1AV02</accession>
<evidence type="ECO:0000256" key="7">
    <source>
        <dbReference type="ARBA" id="ARBA00022989"/>
    </source>
</evidence>